<dbReference type="Pfam" id="PF02415">
    <property type="entry name" value="Chlam_PMP"/>
    <property type="match status" value="4"/>
</dbReference>
<dbReference type="Gene3D" id="2.60.40.1080">
    <property type="match status" value="1"/>
</dbReference>
<evidence type="ECO:0000313" key="10">
    <source>
        <dbReference type="EMBL" id="ADC47096.1"/>
    </source>
</evidence>
<evidence type="ECO:0000259" key="9">
    <source>
        <dbReference type="Pfam" id="PF01345"/>
    </source>
</evidence>
<dbReference type="HOGENOM" id="CLU_252183_0_0_2"/>
<feature type="region of interest" description="Disordered" evidence="8">
    <location>
        <begin position="62"/>
        <end position="84"/>
    </location>
</feature>
<dbReference type="Proteomes" id="UP000008680">
    <property type="component" value="Chromosome"/>
</dbReference>
<keyword evidence="6" id="KW-0472">Membrane</keyword>
<evidence type="ECO:0000256" key="8">
    <source>
        <dbReference type="SAM" id="MobiDB-lite"/>
    </source>
</evidence>
<dbReference type="EMBL" id="CP001719">
    <property type="protein sequence ID" value="ADC47096.1"/>
    <property type="molecule type" value="Genomic_DNA"/>
</dbReference>
<evidence type="ECO:0000256" key="2">
    <source>
        <dbReference type="ARBA" id="ARBA00004442"/>
    </source>
</evidence>
<dbReference type="InterPro" id="IPR012334">
    <property type="entry name" value="Pectin_lyas_fold"/>
</dbReference>
<dbReference type="NCBIfam" id="TIGR01376">
    <property type="entry name" value="POMP_repeat"/>
    <property type="match status" value="4"/>
</dbReference>
<keyword evidence="7" id="KW-0998">Cell outer membrane</keyword>
<dbReference type="InterPro" id="IPR047589">
    <property type="entry name" value="DUF11_rpt"/>
</dbReference>
<dbReference type="SMART" id="SM00710">
    <property type="entry name" value="PbH1"/>
    <property type="match status" value="12"/>
</dbReference>
<feature type="domain" description="DUF11" evidence="9">
    <location>
        <begin position="1047"/>
        <end position="1157"/>
    </location>
</feature>
<dbReference type="eggNOG" id="arCOG07611">
    <property type="taxonomic scope" value="Archaea"/>
</dbReference>
<accession>D3E3I5</accession>
<dbReference type="InterPro" id="IPR001434">
    <property type="entry name" value="OmcB-like_DUF11"/>
</dbReference>
<evidence type="ECO:0000256" key="3">
    <source>
        <dbReference type="ARBA" id="ARBA00004613"/>
    </source>
</evidence>
<dbReference type="InterPro" id="IPR013783">
    <property type="entry name" value="Ig-like_fold"/>
</dbReference>
<protein>
    <submittedName>
        <fullName evidence="10">Adhesin-like protein</fullName>
    </submittedName>
</protein>
<dbReference type="GO" id="GO:0005576">
    <property type="term" value="C:extracellular region"/>
    <property type="evidence" value="ECO:0007669"/>
    <property type="project" value="UniProtKB-SubCell"/>
</dbReference>
<dbReference type="KEGG" id="mru:mru_1246"/>
<organism evidence="10 11">
    <name type="scientific">Methanobrevibacter ruminantium (strain ATCC 35063 / DSM 1093 / JCM 13430 / OCM 146 / M1)</name>
    <name type="common">Methanobacterium ruminantium</name>
    <dbReference type="NCBI Taxonomy" id="634498"/>
    <lineage>
        <taxon>Archaea</taxon>
        <taxon>Methanobacteriati</taxon>
        <taxon>Methanobacteriota</taxon>
        <taxon>Methanomada group</taxon>
        <taxon>Methanobacteria</taxon>
        <taxon>Methanobacteriales</taxon>
        <taxon>Methanobacteriaceae</taxon>
        <taxon>Methanobrevibacter</taxon>
    </lineage>
</organism>
<dbReference type="InterPro" id="IPR011050">
    <property type="entry name" value="Pectin_lyase_fold/virulence"/>
</dbReference>
<dbReference type="InterPro" id="IPR006626">
    <property type="entry name" value="PbH1"/>
</dbReference>
<dbReference type="PANTHER" id="PTHR11319:SF35">
    <property type="entry name" value="OUTER MEMBRANE PROTEIN PMPC-RELATED"/>
    <property type="match status" value="1"/>
</dbReference>
<sequence>MSKTNKKKLFLSILIILSVLISLSSVSAINTNDSSIQDNGDLSIQDSIDEISQFDESEQLNKINKDSPESNFNQELSNDSKDISADSNQDLMGFENYDFKYNTKSSYSNALKDSNVINVTGSTFQDIQDAIDRANDGDILYLKSYKFHGNGTAISINKPLTIIGSYEANNKSHYLDAYLKSRILYIDSDDVTLINIHFDYGGNIDNNGNGGAIYLDGTNCAIVNCSFKGNHAWLGGAIFQSNNSNDLYVGGCKFVENNAQIGAGITTCGFNCLVSNCSFENNSAVTAGAIMTDTQKNGDMTFFRLENSTFINNNATGGGGAINFDGYYQSVYNCKFIDNYAKNSGGAIYGSLKPFDVSLCQFYNNYANTGGAIRGTANYNVSDCRFINNSAHHAGAVFLHSYSNVIDSYFENNYAEANGGAICTDSNTVGVIIKGSTLIGNNATTGSAIMMVSSRSIIENCNFSGNIGKSEGAIYSIHDCNISHCIFDSNQAEKGGAFYIYRGNNSNIDNCRFINNSANSSGGAIYWYVNKGKISNSYFEENQARYGSAIYCSNVEADSGFIITDCDFINNHPKEDGSNTKGGAIYLYDQLKCIIVANSTFEYNYASRGGAIYVEGDVNLIANSTFKYNKADIFSLSAYNDNANLIVTLRGYENYMNAIYAEKTVDFHNVTYWDGEFVTGDYPIKRNLEAGINIILDCRGNGHSLNVTKMTNSMGEVIFDEMRTLPSGTYAYQVSVPDNSYYTAKKLKPDIFNVPYLCENILGIDVADISYDQYPVVNITANYTGNYTVYIANSSYDVTFTDQDVERGRVLGYNITITDEDVVKGEKLIVIPHLFDIKDGYGAYVQLRAIDQENVELVYIQNRTSFNVYKAASALEAEGAVAVNGSDIELNYMAQNGTVTIESIKKDGSLLENGTDYNFTVNDDKIIITGLDAGHYIANLTLIVDDYHNSSSIDVSIDVLIKTSIDVADSISIAETESSLINATLSPEEAGLLNYQSDNETVAVIDNDGRITGILKGNATIFVSYAGNEDYSPSNATVKINVYPLVDLKINKTANVSKAFVDNMIKFTVSVVNDGPSNASGVYVDETLSSILDLISNSSTKGSYDGNKWLVGNLNNGESASLTIVAKINRAGIISNDVTVKANEADSNQSNNNCSISIEGLMIETVLTVPNVTSSYNMDKNFTISLKDINGNPIGDANITVDLNGKKSYITDSNGQIKLSTTGLAVDTHVLNVTFAGNYKYNGSSSSSKIVIIKDSSKLNATDIISTYNDDDYLIVSLTNSQNNPIAGANVFVDLAGKRNYTTDSNGQIKVSLKNLIPDNYNASIAFGGNENYTESSTSAMVTVKRAKTSFNYTDMNTVAFDSKLEGRVGEYFKFKLLDNNGKPIAGRQVFIGFNGVKYNRTTNETGEAQLQINLKYANHYTFAIAFLGDDCYSGSFNVALISVTEQTPVLTTSPKTYKSSAKTKVLTATLKSSRESALPGKKVTFTINGKVYSANTNEDGIATVKVSLSKKGTYSFTVQFGGDSTYKKITKSSKLTIK</sequence>
<dbReference type="Gene3D" id="2.160.20.10">
    <property type="entry name" value="Single-stranded right-handed beta-helix, Pectin lyase-like"/>
    <property type="match status" value="2"/>
</dbReference>
<dbReference type="InterPro" id="IPR008964">
    <property type="entry name" value="Invasin/intimin_cell_adhesion"/>
</dbReference>
<dbReference type="Gene3D" id="2.60.40.10">
    <property type="entry name" value="Immunoglobulins"/>
    <property type="match status" value="2"/>
</dbReference>
<evidence type="ECO:0000256" key="4">
    <source>
        <dbReference type="ARBA" id="ARBA00022525"/>
    </source>
</evidence>
<evidence type="ECO:0000256" key="5">
    <source>
        <dbReference type="ARBA" id="ARBA00022729"/>
    </source>
</evidence>
<dbReference type="NCBIfam" id="TIGR01451">
    <property type="entry name" value="B_ant_repeat"/>
    <property type="match status" value="1"/>
</dbReference>
<keyword evidence="4" id="KW-0964">Secreted</keyword>
<dbReference type="eggNOG" id="arCOG02555">
    <property type="taxonomic scope" value="Archaea"/>
</dbReference>
<dbReference type="PANTHER" id="PTHR11319">
    <property type="entry name" value="G PROTEIN-COUPLED RECEPTOR-RELATED"/>
    <property type="match status" value="1"/>
</dbReference>
<dbReference type="STRING" id="634498.mru_1246"/>
<dbReference type="InterPro" id="IPR003368">
    <property type="entry name" value="POMP_repeat"/>
</dbReference>
<comment type="subcellular location">
    <subcellularLocation>
        <location evidence="1">Cell envelope</location>
    </subcellularLocation>
    <subcellularLocation>
        <location evidence="2">Cell outer membrane</location>
    </subcellularLocation>
    <subcellularLocation>
        <location evidence="3">Secreted</location>
    </subcellularLocation>
</comment>
<keyword evidence="5" id="KW-0732">Signal</keyword>
<evidence type="ECO:0000256" key="6">
    <source>
        <dbReference type="ARBA" id="ARBA00023136"/>
    </source>
</evidence>
<evidence type="ECO:0000256" key="7">
    <source>
        <dbReference type="ARBA" id="ARBA00023237"/>
    </source>
</evidence>
<gene>
    <name evidence="10" type="ordered locus">mru_1246</name>
</gene>
<name>D3E3I5_METRM</name>
<dbReference type="eggNOG" id="arCOG02486">
    <property type="taxonomic scope" value="Archaea"/>
</dbReference>
<proteinExistence type="predicted"/>
<dbReference type="Pfam" id="PF01345">
    <property type="entry name" value="DUF11"/>
    <property type="match status" value="1"/>
</dbReference>
<evidence type="ECO:0000313" key="11">
    <source>
        <dbReference type="Proteomes" id="UP000008680"/>
    </source>
</evidence>
<evidence type="ECO:0000256" key="1">
    <source>
        <dbReference type="ARBA" id="ARBA00004196"/>
    </source>
</evidence>
<dbReference type="SUPFAM" id="SSF51126">
    <property type="entry name" value="Pectin lyase-like"/>
    <property type="match status" value="2"/>
</dbReference>
<dbReference type="SUPFAM" id="SSF49373">
    <property type="entry name" value="Invasin/intimin cell-adhesion fragments"/>
    <property type="match status" value="2"/>
</dbReference>
<keyword evidence="11" id="KW-1185">Reference proteome</keyword>
<dbReference type="PATRIC" id="fig|634498.28.peg.1249"/>
<reference evidence="10 11" key="1">
    <citation type="journal article" date="2010" name="PLoS ONE">
        <title>The genome sequence of the rumen methanogen Methanobrevibacter ruminantium reveals new possibilities for controlling ruminant methane emissions.</title>
        <authorList>
            <person name="Leahy S.C."/>
            <person name="Kelly W.J."/>
            <person name="Altermann E."/>
            <person name="Ronimus R.S."/>
            <person name="Yeoman C.J."/>
            <person name="Pacheco D.M."/>
            <person name="Li D."/>
            <person name="Kong Z."/>
            <person name="McTavish S."/>
            <person name="Sang C."/>
            <person name="Lambie S.C."/>
            <person name="Janssen P.H."/>
            <person name="Dey D."/>
            <person name="Attwood G.T."/>
        </authorList>
    </citation>
    <scope>NUCLEOTIDE SEQUENCE [LARGE SCALE GENOMIC DNA]</scope>
    <source>
        <strain evidence="11">ATCC 35063 / DSM 1093 / JCM 13430 / OCM 146 / M1</strain>
    </source>
</reference>